<sequence length="379" mass="39087">MRIVIAPDSFKESLTAYEAACSIEKGFRQVFPEAEYIKMPMADGGEGTVKAMIHAIGGEIIQTTVTGPLGTKTEAFFGLIGSRKTAVIEMASASGLHLVPPKDRNPLFTTTKGTGELILSALDQGAEHIILGIGGSATNDGGAGMAQALGIRLLDKNGNDIPDGGGGLSHLALIDISNLDPRTATVKIEVACDVNNPLTGPKGASAVFGPQKGADDEMVKHLDKNLSHFAMIIEKTTGKSIADVPGSGAAGGLGAGLLAFLPAKLKSGISIMMEATNLEEKIMEADLVITGEGKVDSQSLSGKTPVGVAAAAKKHGVPVILLAGEATEGSSELYCSGVNAIFSIMPGVVTREAALANASRYLERVSENIAQVIKIGKQW</sequence>
<dbReference type="PANTHER" id="PTHR21599:SF0">
    <property type="entry name" value="GLYCERATE KINASE"/>
    <property type="match status" value="1"/>
</dbReference>
<dbReference type="OrthoDB" id="9774290at2"/>
<comment type="caution">
    <text evidence="5">The sequence shown here is derived from an EMBL/GenBank/DDBJ whole genome shotgun (WGS) entry which is preliminary data.</text>
</comment>
<reference evidence="5 6" key="1">
    <citation type="submission" date="2018-08" db="EMBL/GenBank/DDBJ databases">
        <title>Bacillus jemisoniae sp. nov., Bacillus chryseoplanitiae sp. nov., Bacillus resnikiae sp. nov., and Bacillus frankliniae sp. nov., isolated from Viking spacecraft and associated surfaces.</title>
        <authorList>
            <person name="Seuylemezian A."/>
            <person name="Vaishampayan P."/>
        </authorList>
    </citation>
    <scope>NUCLEOTIDE SEQUENCE [LARGE SCALE GENOMIC DNA]</scope>
    <source>
        <strain evidence="5 6">JJ-247</strain>
    </source>
</reference>
<keyword evidence="3 4" id="KW-0418">Kinase</keyword>
<dbReference type="InterPro" id="IPR018197">
    <property type="entry name" value="Glycerate_kinase_RE-like"/>
</dbReference>
<dbReference type="Pfam" id="PF02595">
    <property type="entry name" value="Gly_kinase"/>
    <property type="match status" value="1"/>
</dbReference>
<evidence type="ECO:0000256" key="2">
    <source>
        <dbReference type="ARBA" id="ARBA00022679"/>
    </source>
</evidence>
<dbReference type="GO" id="GO:0008887">
    <property type="term" value="F:glycerate kinase activity"/>
    <property type="evidence" value="ECO:0007669"/>
    <property type="project" value="UniProtKB-UniRule"/>
</dbReference>
<proteinExistence type="inferred from homology"/>
<dbReference type="AlphaFoldDB" id="A0A398BDE4"/>
<evidence type="ECO:0000256" key="4">
    <source>
        <dbReference type="PIRNR" id="PIRNR006078"/>
    </source>
</evidence>
<dbReference type="RefSeq" id="WP_119112633.1">
    <property type="nucleotide sequence ID" value="NZ_CBCSEO010000002.1"/>
</dbReference>
<dbReference type="Proteomes" id="UP000265816">
    <property type="component" value="Unassembled WGS sequence"/>
</dbReference>
<evidence type="ECO:0000256" key="1">
    <source>
        <dbReference type="ARBA" id="ARBA00006284"/>
    </source>
</evidence>
<gene>
    <name evidence="5" type="ORF">D1970_09610</name>
</gene>
<dbReference type="InterPro" id="IPR018193">
    <property type="entry name" value="Glyc_kinase_flavodox-like_fold"/>
</dbReference>
<dbReference type="Gene3D" id="3.90.1510.10">
    <property type="entry name" value="Glycerate kinase, domain 2"/>
    <property type="match status" value="1"/>
</dbReference>
<dbReference type="PIRSF" id="PIRSF006078">
    <property type="entry name" value="GlxK"/>
    <property type="match status" value="1"/>
</dbReference>
<dbReference type="InterPro" id="IPR004381">
    <property type="entry name" value="Glycerate_kinase"/>
</dbReference>
<evidence type="ECO:0000313" key="6">
    <source>
        <dbReference type="Proteomes" id="UP000265816"/>
    </source>
</evidence>
<dbReference type="PANTHER" id="PTHR21599">
    <property type="entry name" value="GLYCERATE KINASE"/>
    <property type="match status" value="1"/>
</dbReference>
<evidence type="ECO:0000256" key="3">
    <source>
        <dbReference type="ARBA" id="ARBA00022777"/>
    </source>
</evidence>
<protein>
    <submittedName>
        <fullName evidence="5">Glycerate kinase</fullName>
    </submittedName>
</protein>
<evidence type="ECO:0000313" key="5">
    <source>
        <dbReference type="EMBL" id="RID85780.1"/>
    </source>
</evidence>
<dbReference type="GO" id="GO:0031388">
    <property type="term" value="P:organic acid phosphorylation"/>
    <property type="evidence" value="ECO:0007669"/>
    <property type="project" value="UniProtKB-UniRule"/>
</dbReference>
<keyword evidence="2 4" id="KW-0808">Transferase</keyword>
<dbReference type="NCBIfam" id="TIGR00045">
    <property type="entry name" value="glycerate kinase"/>
    <property type="match status" value="1"/>
</dbReference>
<name>A0A398BDE4_9BACI</name>
<dbReference type="SUPFAM" id="SSF110738">
    <property type="entry name" value="Glycerate kinase I"/>
    <property type="match status" value="1"/>
</dbReference>
<keyword evidence="6" id="KW-1185">Reference proteome</keyword>
<accession>A0A398BDE4</accession>
<dbReference type="InterPro" id="IPR036129">
    <property type="entry name" value="Glycerate_kinase_sf"/>
</dbReference>
<dbReference type="EMBL" id="QWVT01000015">
    <property type="protein sequence ID" value="RID85780.1"/>
    <property type="molecule type" value="Genomic_DNA"/>
</dbReference>
<dbReference type="Gene3D" id="3.40.50.10350">
    <property type="entry name" value="Glycerate kinase, domain 1"/>
    <property type="match status" value="1"/>
</dbReference>
<organism evidence="5 6">
    <name type="scientific">Mesobacillus zeae</name>
    <dbReference type="NCBI Taxonomy" id="1917180"/>
    <lineage>
        <taxon>Bacteria</taxon>
        <taxon>Bacillati</taxon>
        <taxon>Bacillota</taxon>
        <taxon>Bacilli</taxon>
        <taxon>Bacillales</taxon>
        <taxon>Bacillaceae</taxon>
        <taxon>Mesobacillus</taxon>
    </lineage>
</organism>
<comment type="similarity">
    <text evidence="1 4">Belongs to the glycerate kinase type-1 family.</text>
</comment>